<dbReference type="EMBL" id="CYKH01000673">
    <property type="protein sequence ID" value="CUG14777.1"/>
    <property type="molecule type" value="Genomic_DNA"/>
</dbReference>
<keyword evidence="3" id="KW-1185">Reference proteome</keyword>
<gene>
    <name evidence="2" type="ORF">BSAL_74980</name>
</gene>
<dbReference type="Proteomes" id="UP000051952">
    <property type="component" value="Unassembled WGS sequence"/>
</dbReference>
<protein>
    <submittedName>
        <fullName evidence="2">Uncharacterized protein</fullName>
    </submittedName>
</protein>
<evidence type="ECO:0000313" key="3">
    <source>
        <dbReference type="Proteomes" id="UP000051952"/>
    </source>
</evidence>
<reference evidence="3" key="1">
    <citation type="submission" date="2015-09" db="EMBL/GenBank/DDBJ databases">
        <authorList>
            <consortium name="Pathogen Informatics"/>
        </authorList>
    </citation>
    <scope>NUCLEOTIDE SEQUENCE [LARGE SCALE GENOMIC DNA]</scope>
    <source>
        <strain evidence="3">Lake Konstanz</strain>
    </source>
</reference>
<feature type="region of interest" description="Disordered" evidence="1">
    <location>
        <begin position="205"/>
        <end position="272"/>
    </location>
</feature>
<organism evidence="2 3">
    <name type="scientific">Bodo saltans</name>
    <name type="common">Flagellated protozoan</name>
    <dbReference type="NCBI Taxonomy" id="75058"/>
    <lineage>
        <taxon>Eukaryota</taxon>
        <taxon>Discoba</taxon>
        <taxon>Euglenozoa</taxon>
        <taxon>Kinetoplastea</taxon>
        <taxon>Metakinetoplastina</taxon>
        <taxon>Eubodonida</taxon>
        <taxon>Bodonidae</taxon>
        <taxon>Bodo</taxon>
    </lineage>
</organism>
<proteinExistence type="predicted"/>
<feature type="compositionally biased region" description="Polar residues" evidence="1">
    <location>
        <begin position="243"/>
        <end position="259"/>
    </location>
</feature>
<dbReference type="VEuPathDB" id="TriTrypDB:BSAL_74980"/>
<evidence type="ECO:0000256" key="1">
    <source>
        <dbReference type="SAM" id="MobiDB-lite"/>
    </source>
</evidence>
<evidence type="ECO:0000313" key="2">
    <source>
        <dbReference type="EMBL" id="CUG14777.1"/>
    </source>
</evidence>
<accession>A0A0S4J1X2</accession>
<dbReference type="AlphaFoldDB" id="A0A0S4J1X2"/>
<name>A0A0S4J1X2_BODSA</name>
<sequence>MFSSTQAAESHQINRPMMVVASSSSGASPIGSDDMLMSWNTTPTSSLGAASPLDSTNGSLRQSAVASCFCNAPSSDPSAACVMSTGATMEEGGKQPNIISSPTTEAPSNICTTVPPSPASISPIHCVSSMMAHEAAAPGHHSLGAVASVRSLHCENNSRHNSSMVSDAGSLPLMCEDDDDEVVGVTADGELLFRKRDGADHYYEQRPLSRHHNSRAPPSPHRSAVPTLRPTPHRTQPRPTATNTPSSVTSSACQPQQVRAMSPPPAATEDSVQRADRQLFAEVPSVFETPVVQLQQSQRSVHRPRSTTMDATVGGASQIDDGFHSLHDSDMMPSSSVIALSLEELRFAQLSMRVRDRENDVYAQHVHDDFANLCRVHEQHERQLLNERFHRMAWDLRRF</sequence>